<dbReference type="AlphaFoldDB" id="A0AAV1G3G7"/>
<comment type="similarity">
    <text evidence="1">Belongs to the arrestin family.</text>
</comment>
<evidence type="ECO:0000313" key="3">
    <source>
        <dbReference type="EMBL" id="CAJ1068527.1"/>
    </source>
</evidence>
<evidence type="ECO:0000259" key="2">
    <source>
        <dbReference type="SMART" id="SM01017"/>
    </source>
</evidence>
<dbReference type="SMART" id="SM01017">
    <property type="entry name" value="Arrestin_C"/>
    <property type="match status" value="1"/>
</dbReference>
<dbReference type="GO" id="GO:0005886">
    <property type="term" value="C:plasma membrane"/>
    <property type="evidence" value="ECO:0007669"/>
    <property type="project" value="TreeGrafter"/>
</dbReference>
<evidence type="ECO:0000256" key="1">
    <source>
        <dbReference type="ARBA" id="ARBA00005298"/>
    </source>
</evidence>
<dbReference type="InterPro" id="IPR014752">
    <property type="entry name" value="Arrestin-like_C"/>
</dbReference>
<organism evidence="3 4">
    <name type="scientific">Xyrichtys novacula</name>
    <name type="common">Pearly razorfish</name>
    <name type="synonym">Hemipteronotus novacula</name>
    <dbReference type="NCBI Taxonomy" id="13765"/>
    <lineage>
        <taxon>Eukaryota</taxon>
        <taxon>Metazoa</taxon>
        <taxon>Chordata</taxon>
        <taxon>Craniata</taxon>
        <taxon>Vertebrata</taxon>
        <taxon>Euteleostomi</taxon>
        <taxon>Actinopterygii</taxon>
        <taxon>Neopterygii</taxon>
        <taxon>Teleostei</taxon>
        <taxon>Neoteleostei</taxon>
        <taxon>Acanthomorphata</taxon>
        <taxon>Eupercaria</taxon>
        <taxon>Labriformes</taxon>
        <taxon>Labridae</taxon>
        <taxon>Xyrichtys</taxon>
    </lineage>
</organism>
<gene>
    <name evidence="3" type="ORF">XNOV1_A031793</name>
</gene>
<keyword evidence="4" id="KW-1185">Reference proteome</keyword>
<name>A0AAV1G3G7_XYRNO</name>
<sequence length="396" mass="43792">MSPVKNLVLKYDALNEENSFTDGDTITGTFSFTLTEKTEIKSICVRVSGLMHVYSIKNGFLSTQERDYFDIQEILVGKESSDDTIIYPTNISSTIIFLPETVLPCGNHVYEFNLLIPEGSFPASFKGIGGKIIFKLEAKLVGSKGIQHTLTKELSFVSKAIPNPQSLMLQQVESTSKQIGFLSRRDVHMEVTIDKGAYSPGETVMIVANINNSSSYQVTPRFCFEKTEVYYCKYNERSDRDIMVKLHGSTVKARTQTKVKCAMPLPPEMVQTIQNCSLIQVEYYVKVYLDISFDGKLKIVFPVIIYPPSLGCIPLPDDTAHTPPVGAVEGPSNSDVSLRAALLPPLPSAPSSTPHFDVYPTLPAYNSLPSALMKTDFLSQSDEAPPAYSVLFSFLC</sequence>
<proteinExistence type="inferred from homology"/>
<dbReference type="InterPro" id="IPR014756">
    <property type="entry name" value="Ig_E-set"/>
</dbReference>
<protein>
    <submittedName>
        <fullName evidence="3">Arrestin domain-containing protein 3-like</fullName>
    </submittedName>
</protein>
<dbReference type="Proteomes" id="UP001178508">
    <property type="component" value="Chromosome 12"/>
</dbReference>
<dbReference type="InterPro" id="IPR011022">
    <property type="entry name" value="Arrestin_C-like"/>
</dbReference>
<dbReference type="PANTHER" id="PTHR11188">
    <property type="entry name" value="ARRESTIN DOMAIN CONTAINING PROTEIN"/>
    <property type="match status" value="1"/>
</dbReference>
<evidence type="ECO:0000313" key="4">
    <source>
        <dbReference type="Proteomes" id="UP001178508"/>
    </source>
</evidence>
<dbReference type="Pfam" id="PF00339">
    <property type="entry name" value="Arrestin_N"/>
    <property type="match status" value="1"/>
</dbReference>
<dbReference type="GO" id="GO:0007399">
    <property type="term" value="P:nervous system development"/>
    <property type="evidence" value="ECO:0007669"/>
    <property type="project" value="UniProtKB-ARBA"/>
</dbReference>
<dbReference type="InterPro" id="IPR011021">
    <property type="entry name" value="Arrestin-like_N"/>
</dbReference>
<dbReference type="InterPro" id="IPR050357">
    <property type="entry name" value="Arrestin_domain-protein"/>
</dbReference>
<accession>A0AAV1G3G7</accession>
<dbReference type="Gene3D" id="2.60.40.640">
    <property type="match status" value="2"/>
</dbReference>
<dbReference type="GO" id="GO:0005737">
    <property type="term" value="C:cytoplasm"/>
    <property type="evidence" value="ECO:0007669"/>
    <property type="project" value="TreeGrafter"/>
</dbReference>
<dbReference type="GO" id="GO:0015031">
    <property type="term" value="P:protein transport"/>
    <property type="evidence" value="ECO:0007669"/>
    <property type="project" value="TreeGrafter"/>
</dbReference>
<dbReference type="EMBL" id="OY660875">
    <property type="protein sequence ID" value="CAJ1068527.1"/>
    <property type="molecule type" value="Genomic_DNA"/>
</dbReference>
<reference evidence="3" key="1">
    <citation type="submission" date="2023-08" db="EMBL/GenBank/DDBJ databases">
        <authorList>
            <person name="Alioto T."/>
            <person name="Alioto T."/>
            <person name="Gomez Garrido J."/>
        </authorList>
    </citation>
    <scope>NUCLEOTIDE SEQUENCE</scope>
</reference>
<dbReference type="SUPFAM" id="SSF81296">
    <property type="entry name" value="E set domains"/>
    <property type="match status" value="2"/>
</dbReference>
<feature type="domain" description="Arrestin C-terminal-like" evidence="2">
    <location>
        <begin position="183"/>
        <end position="310"/>
    </location>
</feature>
<dbReference type="Pfam" id="PF02752">
    <property type="entry name" value="Arrestin_C"/>
    <property type="match status" value="1"/>
</dbReference>
<dbReference type="PANTHER" id="PTHR11188:SF135">
    <property type="entry name" value="ARRESTIN DOMAIN CONTAINING 3-LIKE-RELATED"/>
    <property type="match status" value="1"/>
</dbReference>